<dbReference type="GO" id="GO:0004568">
    <property type="term" value="F:chitinase activity"/>
    <property type="evidence" value="ECO:0007669"/>
    <property type="project" value="TreeGrafter"/>
</dbReference>
<keyword evidence="4" id="KW-0325">Glycoprotein</keyword>
<dbReference type="CDD" id="cd02879">
    <property type="entry name" value="GH18_plant_chitinase_class_V"/>
    <property type="match status" value="1"/>
</dbReference>
<dbReference type="FunFam" id="3.10.50.10:FF:000003">
    <property type="entry name" value="Class V chitinase CHIT5b"/>
    <property type="match status" value="1"/>
</dbReference>
<dbReference type="InterPro" id="IPR050314">
    <property type="entry name" value="Glycosyl_Hydrlase_18"/>
</dbReference>
<gene>
    <name evidence="7" type="ORF">CARUB_v10006448mg</name>
</gene>
<evidence type="ECO:0000256" key="2">
    <source>
        <dbReference type="ARBA" id="ARBA00022729"/>
    </source>
</evidence>
<keyword evidence="5" id="KW-0326">Glycosidase</keyword>
<dbReference type="Gene3D" id="3.10.50.10">
    <property type="match status" value="1"/>
</dbReference>
<dbReference type="InterPro" id="IPR011583">
    <property type="entry name" value="Chitinase_II/V-like_cat"/>
</dbReference>
<evidence type="ECO:0000256" key="4">
    <source>
        <dbReference type="ARBA" id="ARBA00023180"/>
    </source>
</evidence>
<dbReference type="Pfam" id="PF00704">
    <property type="entry name" value="Glyco_hydro_18"/>
    <property type="match status" value="1"/>
</dbReference>
<dbReference type="SUPFAM" id="SSF54556">
    <property type="entry name" value="Chitinase insertion domain"/>
    <property type="match status" value="1"/>
</dbReference>
<protein>
    <recommendedName>
        <fullName evidence="6">GH18 domain-containing protein</fullName>
    </recommendedName>
</protein>
<dbReference type="KEGG" id="crb:17879567"/>
<organism evidence="7 8">
    <name type="scientific">Capsella rubella</name>
    <dbReference type="NCBI Taxonomy" id="81985"/>
    <lineage>
        <taxon>Eukaryota</taxon>
        <taxon>Viridiplantae</taxon>
        <taxon>Streptophyta</taxon>
        <taxon>Embryophyta</taxon>
        <taxon>Tracheophyta</taxon>
        <taxon>Spermatophyta</taxon>
        <taxon>Magnoliopsida</taxon>
        <taxon>eudicotyledons</taxon>
        <taxon>Gunneridae</taxon>
        <taxon>Pentapetalae</taxon>
        <taxon>rosids</taxon>
        <taxon>malvids</taxon>
        <taxon>Brassicales</taxon>
        <taxon>Brassicaceae</taxon>
        <taxon>Camelineae</taxon>
        <taxon>Capsella</taxon>
    </lineage>
</organism>
<comment type="similarity">
    <text evidence="1">Belongs to the glycosyl hydrolase 18 family. Chitinase class V subfamily.</text>
</comment>
<evidence type="ECO:0000259" key="6">
    <source>
        <dbReference type="PROSITE" id="PS51910"/>
    </source>
</evidence>
<reference evidence="8" key="1">
    <citation type="journal article" date="2013" name="Nat. Genet.">
        <title>The Capsella rubella genome and the genomic consequences of rapid mating system evolution.</title>
        <authorList>
            <person name="Slotte T."/>
            <person name="Hazzouri K.M."/>
            <person name="Agren J.A."/>
            <person name="Koenig D."/>
            <person name="Maumus F."/>
            <person name="Guo Y.L."/>
            <person name="Steige K."/>
            <person name="Platts A.E."/>
            <person name="Escobar J.S."/>
            <person name="Newman L.K."/>
            <person name="Wang W."/>
            <person name="Mandakova T."/>
            <person name="Vello E."/>
            <person name="Smith L.M."/>
            <person name="Henz S.R."/>
            <person name="Steffen J."/>
            <person name="Takuno S."/>
            <person name="Brandvain Y."/>
            <person name="Coop G."/>
            <person name="Andolfatto P."/>
            <person name="Hu T.T."/>
            <person name="Blanchette M."/>
            <person name="Clark R.M."/>
            <person name="Quesneville H."/>
            <person name="Nordborg M."/>
            <person name="Gaut B.S."/>
            <person name="Lysak M.A."/>
            <person name="Jenkins J."/>
            <person name="Grimwood J."/>
            <person name="Chapman J."/>
            <person name="Prochnik S."/>
            <person name="Shu S."/>
            <person name="Rokhsar D."/>
            <person name="Schmutz J."/>
            <person name="Weigel D."/>
            <person name="Wright S.I."/>
        </authorList>
    </citation>
    <scope>NUCLEOTIDE SEQUENCE [LARGE SCALE GENOMIC DNA]</scope>
    <source>
        <strain evidence="8">cv. Monte Gargano</strain>
    </source>
</reference>
<dbReference type="SMART" id="SM00636">
    <property type="entry name" value="Glyco_18"/>
    <property type="match status" value="1"/>
</dbReference>
<accession>R0H3E5</accession>
<proteinExistence type="inferred from homology"/>
<keyword evidence="3" id="KW-0378">Hydrolase</keyword>
<dbReference type="OrthoDB" id="1057023at2759"/>
<dbReference type="Proteomes" id="UP000029121">
    <property type="component" value="Unassembled WGS sequence"/>
</dbReference>
<dbReference type="AlphaFoldDB" id="R0H3E5"/>
<evidence type="ECO:0000313" key="7">
    <source>
        <dbReference type="EMBL" id="EOA18013.1"/>
    </source>
</evidence>
<evidence type="ECO:0000256" key="3">
    <source>
        <dbReference type="ARBA" id="ARBA00022801"/>
    </source>
</evidence>
<dbReference type="GO" id="GO:0005576">
    <property type="term" value="C:extracellular region"/>
    <property type="evidence" value="ECO:0007669"/>
    <property type="project" value="TreeGrafter"/>
</dbReference>
<dbReference type="GO" id="GO:0005975">
    <property type="term" value="P:carbohydrate metabolic process"/>
    <property type="evidence" value="ECO:0007669"/>
    <property type="project" value="InterPro"/>
</dbReference>
<dbReference type="PANTHER" id="PTHR11177:SF393">
    <property type="entry name" value="CHITINASE-LIKE PROTEIN-RELATED"/>
    <property type="match status" value="1"/>
</dbReference>
<name>R0H3E5_9BRAS</name>
<dbReference type="InterPro" id="IPR017853">
    <property type="entry name" value="GH"/>
</dbReference>
<feature type="domain" description="GH18" evidence="6">
    <location>
        <begin position="16"/>
        <end position="363"/>
    </location>
</feature>
<keyword evidence="2" id="KW-0732">Signal</keyword>
<dbReference type="SUPFAM" id="SSF51445">
    <property type="entry name" value="(Trans)glycosidases"/>
    <property type="match status" value="1"/>
</dbReference>
<evidence type="ECO:0000256" key="1">
    <source>
        <dbReference type="ARBA" id="ARBA00008682"/>
    </source>
</evidence>
<dbReference type="InterPro" id="IPR001223">
    <property type="entry name" value="Glyco_hydro18_cat"/>
</dbReference>
<dbReference type="InterPro" id="IPR029070">
    <property type="entry name" value="Chitinase_insertion_sf"/>
</dbReference>
<sequence length="363" mass="40452">MSRHDDPFDTAAATSEVKASYWYPDGETKDSATSAQTIPAELFTHLFCAFADLDAETNKVFIPLAHQVIFSTFTDTVMERNDQVKTLLSVGGRKANSHAFASMASKRPTRKKFIDSWIAIARSNGFHGLDLAWEYPKNETEMTAFGELVKELRAEVDAEHRRTSKPTLLLTAAVYYSSVYKTCTYPVKVMKDSLDWVNIIAYDFYDPESYPNFTVPTAGLHSFASNEGPTLSGDQGLRKWIEDGLPKKKAVFGFSYVGWAWTLLNDKNTGYDAPANGVAKHDDVADDGSINYDKIKKFIAQEKAATVYDSDVVGNYCSSELIWIGYDDTKSVVAKVRYAKKNCLLGYFAWNVGADDHTVLSSE</sequence>
<dbReference type="GO" id="GO:0008061">
    <property type="term" value="F:chitin binding"/>
    <property type="evidence" value="ECO:0007669"/>
    <property type="project" value="InterPro"/>
</dbReference>
<evidence type="ECO:0000256" key="5">
    <source>
        <dbReference type="ARBA" id="ARBA00023295"/>
    </source>
</evidence>
<dbReference type="STRING" id="81985.R0H3E5"/>
<dbReference type="PANTHER" id="PTHR11177">
    <property type="entry name" value="CHITINASE"/>
    <property type="match status" value="1"/>
</dbReference>
<dbReference type="PROSITE" id="PS51910">
    <property type="entry name" value="GH18_2"/>
    <property type="match status" value="1"/>
</dbReference>
<dbReference type="Gene3D" id="3.20.20.80">
    <property type="entry name" value="Glycosidases"/>
    <property type="match status" value="1"/>
</dbReference>
<dbReference type="GO" id="GO:0006032">
    <property type="term" value="P:chitin catabolic process"/>
    <property type="evidence" value="ECO:0007669"/>
    <property type="project" value="TreeGrafter"/>
</dbReference>
<dbReference type="EMBL" id="KB870811">
    <property type="protein sequence ID" value="EOA18013.1"/>
    <property type="molecule type" value="Genomic_DNA"/>
</dbReference>
<dbReference type="eggNOG" id="KOG2806">
    <property type="taxonomic scope" value="Eukaryota"/>
</dbReference>
<feature type="non-terminal residue" evidence="7">
    <location>
        <position position="363"/>
    </location>
</feature>
<keyword evidence="8" id="KW-1185">Reference proteome</keyword>
<evidence type="ECO:0000313" key="8">
    <source>
        <dbReference type="Proteomes" id="UP000029121"/>
    </source>
</evidence>